<dbReference type="AlphaFoldDB" id="A0AA90SZ05"/>
<comment type="caution">
    <text evidence="1">The sequence shown here is derived from an EMBL/GenBank/DDBJ whole genome shotgun (WGS) entry which is preliminary data.</text>
</comment>
<sequence length="69" mass="7448">MSKFYVIAVCSGDIDLSGYDCTLMIMGMTSLLVAFWGEVTDAVDVFLNTVLSSSLDLSTKGTWMQLPSA</sequence>
<dbReference type="Proteomes" id="UP001178148">
    <property type="component" value="Unassembled WGS sequence"/>
</dbReference>
<accession>A0AA90SZ05</accession>
<dbReference type="EMBL" id="JASXSV010000036">
    <property type="protein sequence ID" value="MDP0590233.1"/>
    <property type="molecule type" value="Genomic_DNA"/>
</dbReference>
<keyword evidence="2" id="KW-1185">Reference proteome</keyword>
<evidence type="ECO:0000313" key="1">
    <source>
        <dbReference type="EMBL" id="MDP0590233.1"/>
    </source>
</evidence>
<name>A0AA90SZ05_9GAMM</name>
<evidence type="ECO:0000313" key="2">
    <source>
        <dbReference type="Proteomes" id="UP001178148"/>
    </source>
</evidence>
<organism evidence="1 2">
    <name type="scientific">Candidatus Endonucleibacter bathymodioli</name>
    <dbReference type="NCBI Taxonomy" id="539814"/>
    <lineage>
        <taxon>Bacteria</taxon>
        <taxon>Pseudomonadati</taxon>
        <taxon>Pseudomonadota</taxon>
        <taxon>Gammaproteobacteria</taxon>
        <taxon>Oceanospirillales</taxon>
        <taxon>Endozoicomonadaceae</taxon>
        <taxon>Candidatus Endonucleibacter</taxon>
    </lineage>
</organism>
<reference evidence="1 2" key="1">
    <citation type="journal article" date="2023" name="bioRxiv">
        <title>An intranuclear bacterial parasite of deep-sea mussels expresses apoptosis inhibitors acquired from its host.</title>
        <authorList>
            <person name="Gonzalez Porras M.A."/>
            <person name="Assie A."/>
            <person name="Tietjen M."/>
            <person name="Violette M."/>
            <person name="Kleiner M."/>
            <person name="Gruber-Vodicka H."/>
            <person name="Dubilier N."/>
            <person name="Leisch N."/>
        </authorList>
    </citation>
    <scope>NUCLEOTIDE SEQUENCE [LARGE SCALE GENOMIC DNA]</scope>
    <source>
        <strain evidence="1">IAP13</strain>
    </source>
</reference>
<proteinExistence type="predicted"/>
<gene>
    <name evidence="1" type="ORF">QS748_14010</name>
</gene>
<protein>
    <submittedName>
        <fullName evidence="1">Uncharacterized protein</fullName>
    </submittedName>
</protein>